<dbReference type="GO" id="GO:0016987">
    <property type="term" value="F:sigma factor activity"/>
    <property type="evidence" value="ECO:0007669"/>
    <property type="project" value="UniProtKB-KW"/>
</dbReference>
<dbReference type="GO" id="GO:0003677">
    <property type="term" value="F:DNA binding"/>
    <property type="evidence" value="ECO:0007669"/>
    <property type="project" value="UniProtKB-KW"/>
</dbReference>
<dbReference type="PRINTS" id="PR00045">
    <property type="entry name" value="SIGMA54FCT"/>
</dbReference>
<name>A0A4R2NSJ4_9BACL</name>
<dbReference type="InterPro" id="IPR007046">
    <property type="entry name" value="RNA_pol_sigma_54_core-bd"/>
</dbReference>
<dbReference type="InterPro" id="IPR000394">
    <property type="entry name" value="RNA_pol_sigma_54"/>
</dbReference>
<evidence type="ECO:0000256" key="6">
    <source>
        <dbReference type="ARBA" id="ARBA00023082"/>
    </source>
</evidence>
<evidence type="ECO:0000256" key="3">
    <source>
        <dbReference type="ARBA" id="ARBA00022679"/>
    </source>
</evidence>
<evidence type="ECO:0000313" key="11">
    <source>
        <dbReference type="EMBL" id="TCP24860.1"/>
    </source>
</evidence>
<dbReference type="Pfam" id="PF04552">
    <property type="entry name" value="Sigma54_DBD"/>
    <property type="match status" value="1"/>
</dbReference>
<keyword evidence="12" id="KW-1185">Reference proteome</keyword>
<evidence type="ECO:0000259" key="9">
    <source>
        <dbReference type="Pfam" id="PF04552"/>
    </source>
</evidence>
<sequence>MALDMMQTQTLKLKMAPALYQSISLLQYNNQELYHFVREQALENPLLQVDDSPYTPVKSTVEWHSDKSKTDIIEETATGHSDFRDVLFTQLRHITKDQNIIKAAAYLIDSLNDYGYLDEPLELLADDLNLDESIMEQALEVIQQFEPAGVGARDLQECLLLQLSNNVNSSEVAEDIVRDFIDVFLTEDWETLADQLQVPLEDIHSAVEEIKSLDPNPVGELDQKPVEYVSPDVIIDKVEGRFYCTMADRWFPNVTIDLQYYKNYRSADDRETRRFLQKKLDEAKWLLSGLSRRKQTLLAVTEAIVHRQHDFLKNGVLEMLTPMTLTVIADDLGIHESTVSRTVKNKYIQTPYGLMALKDWFVKGMRAAGGDISVHRIKSLIEQMISFENPAKPLSDQNIATQLAEKGLNISRRAVAKYRGECGIQSSSKRKRKEK</sequence>
<dbReference type="GO" id="GO:0006352">
    <property type="term" value="P:DNA-templated transcription initiation"/>
    <property type="evidence" value="ECO:0007669"/>
    <property type="project" value="InterPro"/>
</dbReference>
<keyword evidence="8" id="KW-0804">Transcription</keyword>
<keyword evidence="3" id="KW-0808">Transferase</keyword>
<dbReference type="GO" id="GO:0000428">
    <property type="term" value="C:DNA-directed RNA polymerase complex"/>
    <property type="evidence" value="ECO:0007669"/>
    <property type="project" value="UniProtKB-KW"/>
</dbReference>
<keyword evidence="7" id="KW-0238">DNA-binding</keyword>
<evidence type="ECO:0000256" key="2">
    <source>
        <dbReference type="ARBA" id="ARBA00022478"/>
    </source>
</evidence>
<dbReference type="RefSeq" id="WP_165886961.1">
    <property type="nucleotide sequence ID" value="NZ_SLXK01000023.1"/>
</dbReference>
<protein>
    <submittedName>
        <fullName evidence="11">RNA polymerase RpoN-/SigL-like sigma 54 subunit</fullName>
    </submittedName>
</protein>
<comment type="caution">
    <text evidence="11">The sequence shown here is derived from an EMBL/GenBank/DDBJ whole genome shotgun (WGS) entry which is preliminary data.</text>
</comment>
<feature type="domain" description="RNA polymerase sigma factor 54 DNA-binding" evidence="9">
    <location>
        <begin position="274"/>
        <end position="432"/>
    </location>
</feature>
<dbReference type="PIRSF" id="PIRSF000774">
    <property type="entry name" value="RpoN"/>
    <property type="match status" value="1"/>
</dbReference>
<dbReference type="PROSITE" id="PS00717">
    <property type="entry name" value="SIGMA54_1"/>
    <property type="match status" value="1"/>
</dbReference>
<organism evidence="11 12">
    <name type="scientific">Scopulibacillus darangshiensis</name>
    <dbReference type="NCBI Taxonomy" id="442528"/>
    <lineage>
        <taxon>Bacteria</taxon>
        <taxon>Bacillati</taxon>
        <taxon>Bacillota</taxon>
        <taxon>Bacilli</taxon>
        <taxon>Bacillales</taxon>
        <taxon>Sporolactobacillaceae</taxon>
        <taxon>Scopulibacillus</taxon>
    </lineage>
</organism>
<dbReference type="PROSITE" id="PS50044">
    <property type="entry name" value="SIGMA54_3"/>
    <property type="match status" value="1"/>
</dbReference>
<dbReference type="Pfam" id="PF04963">
    <property type="entry name" value="Sigma54_CBD"/>
    <property type="match status" value="1"/>
</dbReference>
<reference evidence="11 12" key="1">
    <citation type="submission" date="2019-03" db="EMBL/GenBank/DDBJ databases">
        <title>Genomic Encyclopedia of Type Strains, Phase IV (KMG-IV): sequencing the most valuable type-strain genomes for metagenomic binning, comparative biology and taxonomic classification.</title>
        <authorList>
            <person name="Goeker M."/>
        </authorList>
    </citation>
    <scope>NUCLEOTIDE SEQUENCE [LARGE SCALE GENOMIC DNA]</scope>
    <source>
        <strain evidence="11 12">DSM 19377</strain>
    </source>
</reference>
<evidence type="ECO:0000256" key="4">
    <source>
        <dbReference type="ARBA" id="ARBA00022695"/>
    </source>
</evidence>
<dbReference type="InterPro" id="IPR038709">
    <property type="entry name" value="RpoN_core-bd_sf"/>
</dbReference>
<proteinExistence type="inferred from homology"/>
<evidence type="ECO:0000256" key="7">
    <source>
        <dbReference type="ARBA" id="ARBA00023125"/>
    </source>
</evidence>
<dbReference type="GO" id="GO:0001216">
    <property type="term" value="F:DNA-binding transcription activator activity"/>
    <property type="evidence" value="ECO:0007669"/>
    <property type="project" value="InterPro"/>
</dbReference>
<dbReference type="Gene3D" id="1.10.10.60">
    <property type="entry name" value="Homeodomain-like"/>
    <property type="match status" value="1"/>
</dbReference>
<keyword evidence="4" id="KW-0548">Nucleotidyltransferase</keyword>
<keyword evidence="2" id="KW-0240">DNA-directed RNA polymerase</keyword>
<feature type="domain" description="RNA polymerase sigma factor 54 core-binding" evidence="10">
    <location>
        <begin position="73"/>
        <end position="260"/>
    </location>
</feature>
<dbReference type="AlphaFoldDB" id="A0A4R2NSJ4"/>
<dbReference type="Proteomes" id="UP000295416">
    <property type="component" value="Unassembled WGS sequence"/>
</dbReference>
<evidence type="ECO:0000256" key="5">
    <source>
        <dbReference type="ARBA" id="ARBA00023015"/>
    </source>
</evidence>
<accession>A0A4R2NSJ4</accession>
<dbReference type="PANTHER" id="PTHR32248:SF4">
    <property type="entry name" value="RNA POLYMERASE SIGMA-54 FACTOR"/>
    <property type="match status" value="1"/>
</dbReference>
<dbReference type="Pfam" id="PF00309">
    <property type="entry name" value="Sigma54_AID"/>
    <property type="match status" value="1"/>
</dbReference>
<gene>
    <name evidence="11" type="ORF">EV207_12332</name>
</gene>
<dbReference type="InterPro" id="IPR007634">
    <property type="entry name" value="RNA_pol_sigma_54_DNA-bd"/>
</dbReference>
<evidence type="ECO:0000256" key="8">
    <source>
        <dbReference type="ARBA" id="ARBA00023163"/>
    </source>
</evidence>
<evidence type="ECO:0000256" key="1">
    <source>
        <dbReference type="ARBA" id="ARBA00008798"/>
    </source>
</evidence>
<dbReference type="PANTHER" id="PTHR32248">
    <property type="entry name" value="RNA POLYMERASE SIGMA-54 FACTOR"/>
    <property type="match status" value="1"/>
</dbReference>
<evidence type="ECO:0000259" key="10">
    <source>
        <dbReference type="Pfam" id="PF04963"/>
    </source>
</evidence>
<dbReference type="Gene3D" id="1.10.10.1330">
    <property type="entry name" value="RNA polymerase sigma-54 factor, core-binding domain"/>
    <property type="match status" value="1"/>
</dbReference>
<evidence type="ECO:0000313" key="12">
    <source>
        <dbReference type="Proteomes" id="UP000295416"/>
    </source>
</evidence>
<comment type="similarity">
    <text evidence="1">Belongs to the sigma-54 factor family.</text>
</comment>
<dbReference type="NCBIfam" id="TIGR02395">
    <property type="entry name" value="rpoN_sigma"/>
    <property type="match status" value="1"/>
</dbReference>
<keyword evidence="5" id="KW-0805">Transcription regulation</keyword>
<dbReference type="GO" id="GO:0016779">
    <property type="term" value="F:nucleotidyltransferase activity"/>
    <property type="evidence" value="ECO:0007669"/>
    <property type="project" value="UniProtKB-KW"/>
</dbReference>
<dbReference type="EMBL" id="SLXK01000023">
    <property type="protein sequence ID" value="TCP24860.1"/>
    <property type="molecule type" value="Genomic_DNA"/>
</dbReference>
<keyword evidence="6" id="KW-0731">Sigma factor</keyword>